<dbReference type="Proteomes" id="UP001207930">
    <property type="component" value="Unassembled WGS sequence"/>
</dbReference>
<dbReference type="RefSeq" id="WP_264500244.1">
    <property type="nucleotide sequence ID" value="NZ_JAPDDS010000003.1"/>
</dbReference>
<accession>A0ABT3FL36</accession>
<dbReference type="SUPFAM" id="SSF88713">
    <property type="entry name" value="Glycoside hydrolase/deacetylase"/>
    <property type="match status" value="1"/>
</dbReference>
<proteinExistence type="predicted"/>
<dbReference type="Gene3D" id="3.20.20.370">
    <property type="entry name" value="Glycoside hydrolase/deacetylase"/>
    <property type="match status" value="1"/>
</dbReference>
<sequence>MDLADESPRGIAAYDTAGGRGMSVLNAMYYLFKPFLPQTVRYTMRRLRANYKLQTAKDWPIMLSAGEAPAGWPGWPDGKQFAVVLTHDVEGPVGLERCHQLAALELKHGFRSSFNLIPEGGYEVTPEFRKSLTDLGFEIGVHDLRHDGSLYRSKKSFDECSVAINGHLREWRAVGFRAGFMFHNLEWLKNLDIDYDASTFDTDPFEPQPDGAGTIFPFVVKGSTPEESYVELPYTLPQDVTLYLILRQQTNEIWCEKTDWLAERGGMVLANVHPDYVAFDGRKPTISEFDAALYEDFLCHIKEKHAGRYWNPLPREMSQYIAGMPAASPLATRAAAP</sequence>
<reference evidence="1 2" key="1">
    <citation type="submission" date="2022-10" db="EMBL/GenBank/DDBJ databases">
        <title>Luteolibacter flavescens strain MCCC 1K03193, whole genome shotgun sequencing project.</title>
        <authorList>
            <person name="Zhao G."/>
            <person name="Shen L."/>
        </authorList>
    </citation>
    <scope>NUCLEOTIDE SEQUENCE [LARGE SCALE GENOMIC DNA]</scope>
    <source>
        <strain evidence="1 2">MCCC 1K03193</strain>
    </source>
</reference>
<gene>
    <name evidence="1" type="ORF">OKA04_06035</name>
</gene>
<dbReference type="InterPro" id="IPR011330">
    <property type="entry name" value="Glyco_hydro/deAcase_b/a-brl"/>
</dbReference>
<dbReference type="EMBL" id="JAPDDS010000003">
    <property type="protein sequence ID" value="MCW1884283.1"/>
    <property type="molecule type" value="Genomic_DNA"/>
</dbReference>
<protein>
    <recommendedName>
        <fullName evidence="3">NodB homology domain-containing protein</fullName>
    </recommendedName>
</protein>
<name>A0ABT3FL36_9BACT</name>
<evidence type="ECO:0000313" key="1">
    <source>
        <dbReference type="EMBL" id="MCW1884283.1"/>
    </source>
</evidence>
<organism evidence="1 2">
    <name type="scientific">Luteolibacter flavescens</name>
    <dbReference type="NCBI Taxonomy" id="1859460"/>
    <lineage>
        <taxon>Bacteria</taxon>
        <taxon>Pseudomonadati</taxon>
        <taxon>Verrucomicrobiota</taxon>
        <taxon>Verrucomicrobiia</taxon>
        <taxon>Verrucomicrobiales</taxon>
        <taxon>Verrucomicrobiaceae</taxon>
        <taxon>Luteolibacter</taxon>
    </lineage>
</organism>
<keyword evidence="2" id="KW-1185">Reference proteome</keyword>
<evidence type="ECO:0000313" key="2">
    <source>
        <dbReference type="Proteomes" id="UP001207930"/>
    </source>
</evidence>
<comment type="caution">
    <text evidence="1">The sequence shown here is derived from an EMBL/GenBank/DDBJ whole genome shotgun (WGS) entry which is preliminary data.</text>
</comment>
<evidence type="ECO:0008006" key="3">
    <source>
        <dbReference type="Google" id="ProtNLM"/>
    </source>
</evidence>